<dbReference type="EMBL" id="CAFABA010000152">
    <property type="protein sequence ID" value="CAB4835934.1"/>
    <property type="molecule type" value="Genomic_DNA"/>
</dbReference>
<organism evidence="2">
    <name type="scientific">freshwater metagenome</name>
    <dbReference type="NCBI Taxonomy" id="449393"/>
    <lineage>
        <taxon>unclassified sequences</taxon>
        <taxon>metagenomes</taxon>
        <taxon>ecological metagenomes</taxon>
    </lineage>
</organism>
<dbReference type="PANTHER" id="PTHR36973:SF4">
    <property type="entry name" value="NODULATION PROTEIN"/>
    <property type="match status" value="1"/>
</dbReference>
<reference evidence="2" key="1">
    <citation type="submission" date="2020-05" db="EMBL/GenBank/DDBJ databases">
        <authorList>
            <person name="Chiriac C."/>
            <person name="Salcher M."/>
            <person name="Ghai R."/>
            <person name="Kavagutti S V."/>
        </authorList>
    </citation>
    <scope>NUCLEOTIDE SEQUENCE</scope>
</reference>
<dbReference type="AlphaFoldDB" id="A0A6J7ASN8"/>
<proteinExistence type="predicted"/>
<dbReference type="PANTHER" id="PTHR36973">
    <property type="entry name" value="SLL1456 PROTEIN-RELATED"/>
    <property type="match status" value="1"/>
</dbReference>
<evidence type="ECO:0000259" key="1">
    <source>
        <dbReference type="Pfam" id="PF05050"/>
    </source>
</evidence>
<dbReference type="Pfam" id="PF05050">
    <property type="entry name" value="Methyltransf_21"/>
    <property type="match status" value="1"/>
</dbReference>
<evidence type="ECO:0000313" key="2">
    <source>
        <dbReference type="EMBL" id="CAB4835934.1"/>
    </source>
</evidence>
<accession>A0A6J7ASN8</accession>
<dbReference type="GO" id="GO:0008171">
    <property type="term" value="F:O-methyltransferase activity"/>
    <property type="evidence" value="ECO:0007669"/>
    <property type="project" value="TreeGrafter"/>
</dbReference>
<dbReference type="InterPro" id="IPR053188">
    <property type="entry name" value="FkbM_Methyltransferase"/>
</dbReference>
<feature type="domain" description="Methyltransferase FkbM" evidence="1">
    <location>
        <begin position="24"/>
        <end position="190"/>
    </location>
</feature>
<dbReference type="Gene3D" id="3.40.50.150">
    <property type="entry name" value="Vaccinia Virus protein VP39"/>
    <property type="match status" value="1"/>
</dbReference>
<dbReference type="SUPFAM" id="SSF53335">
    <property type="entry name" value="S-adenosyl-L-methionine-dependent methyltransferases"/>
    <property type="match status" value="1"/>
</dbReference>
<dbReference type="InterPro" id="IPR006342">
    <property type="entry name" value="FkbM_mtfrase"/>
</dbReference>
<gene>
    <name evidence="2" type="ORF">UFOPK3139_02698</name>
    <name evidence="3" type="ORF">UFOPK3967_02079</name>
</gene>
<dbReference type="NCBIfam" id="TIGR01444">
    <property type="entry name" value="fkbM_fam"/>
    <property type="match status" value="1"/>
</dbReference>
<dbReference type="InterPro" id="IPR029063">
    <property type="entry name" value="SAM-dependent_MTases_sf"/>
</dbReference>
<evidence type="ECO:0000313" key="3">
    <source>
        <dbReference type="EMBL" id="CAB5007995.1"/>
    </source>
</evidence>
<dbReference type="EMBL" id="CAFBOS010000144">
    <property type="protein sequence ID" value="CAB5007995.1"/>
    <property type="molecule type" value="Genomic_DNA"/>
</dbReference>
<protein>
    <submittedName>
        <fullName evidence="2">Unannotated protein</fullName>
    </submittedName>
</protein>
<sequence length="291" mass="32012">MSSVTDVRTLVDWLPPTRPTTVLDIGANPIDGDPPYKAMLASGLCSVIGFEPQPEALAELNRRKGPYETYYPLVIGDGGSHTLHVCRASGMTSLLEPDESRLRLFNGFDDWGTVIERVPVETTRLDDCATGPFDLLKIDVQGAELMVFANGRQRLAEAVAVQTEVSFVPLYRDQPTLGEIDVELRSQGFVPHAMTALKRWPIAPTVFDGDPRVPGNQILEADVVYVRDFGRADVMTDEQLTQLALIAHFVYGSADLAYRCLLHLVQRSAVSPAQVSEYLRIADRDGRGPTS</sequence>
<name>A0A6J7ASN8_9ZZZZ</name>